<dbReference type="Pfam" id="PF00691">
    <property type="entry name" value="OmpA"/>
    <property type="match status" value="1"/>
</dbReference>
<dbReference type="HOGENOM" id="CLU_581281_0_0_11"/>
<dbReference type="Proteomes" id="UP000013167">
    <property type="component" value="Unassembled WGS sequence"/>
</dbReference>
<proteinExistence type="predicted"/>
<dbReference type="OrthoDB" id="5186344at2"/>
<dbReference type="Gene3D" id="3.30.1330.60">
    <property type="entry name" value="OmpA-like domain"/>
    <property type="match status" value="1"/>
</dbReference>
<reference evidence="8 9" key="1">
    <citation type="journal article" date="2013" name="ISME J.">
        <title>A metabolic model for members of the genus Tetrasphaera involved in enhanced biological phosphorus removal.</title>
        <authorList>
            <person name="Kristiansen R."/>
            <person name="Nguyen H.T.T."/>
            <person name="Saunders A.M."/>
            <person name="Nielsen J.L."/>
            <person name="Wimmer R."/>
            <person name="Le V.Q."/>
            <person name="McIlroy S.J."/>
            <person name="Petrovski S."/>
            <person name="Seviour R.J."/>
            <person name="Calteau A."/>
            <person name="Nielsen K.L."/>
            <person name="Nielsen P.H."/>
        </authorList>
    </citation>
    <scope>NUCLEOTIDE SEQUENCE [LARGE SCALE GENOMIC DNA]</scope>
    <source>
        <strain evidence="8 9">Lp2</strain>
    </source>
</reference>
<dbReference type="CDD" id="cd07185">
    <property type="entry name" value="OmpA_C-like"/>
    <property type="match status" value="1"/>
</dbReference>
<feature type="region of interest" description="Disordered" evidence="5">
    <location>
        <begin position="27"/>
        <end position="61"/>
    </location>
</feature>
<evidence type="ECO:0000256" key="5">
    <source>
        <dbReference type="SAM" id="MobiDB-lite"/>
    </source>
</evidence>
<keyword evidence="6" id="KW-0732">Signal</keyword>
<protein>
    <recommendedName>
        <fullName evidence="7">OmpA-like domain-containing protein</fullName>
    </recommendedName>
</protein>
<dbReference type="AlphaFoldDB" id="N0E2M4"/>
<dbReference type="InterPro" id="IPR006664">
    <property type="entry name" value="OMP_bac"/>
</dbReference>
<organism evidence="8 9">
    <name type="scientific">Phycicoccus elongatus Lp2</name>
    <dbReference type="NCBI Taxonomy" id="1193181"/>
    <lineage>
        <taxon>Bacteria</taxon>
        <taxon>Bacillati</taxon>
        <taxon>Actinomycetota</taxon>
        <taxon>Actinomycetes</taxon>
        <taxon>Micrococcales</taxon>
        <taxon>Intrasporangiaceae</taxon>
        <taxon>Phycicoccus</taxon>
    </lineage>
</organism>
<dbReference type="PANTHER" id="PTHR30329">
    <property type="entry name" value="STATOR ELEMENT OF FLAGELLAR MOTOR COMPLEX"/>
    <property type="match status" value="1"/>
</dbReference>
<dbReference type="InterPro" id="IPR006665">
    <property type="entry name" value="OmpA-like"/>
</dbReference>
<keyword evidence="3" id="KW-0998">Cell outer membrane</keyword>
<keyword evidence="2 4" id="KW-0472">Membrane</keyword>
<dbReference type="EMBL" id="CAIZ01000153">
    <property type="protein sequence ID" value="CCH71127.1"/>
    <property type="molecule type" value="Genomic_DNA"/>
</dbReference>
<evidence type="ECO:0000256" key="2">
    <source>
        <dbReference type="ARBA" id="ARBA00023136"/>
    </source>
</evidence>
<evidence type="ECO:0000259" key="7">
    <source>
        <dbReference type="PROSITE" id="PS51123"/>
    </source>
</evidence>
<feature type="chain" id="PRO_5038564185" description="OmpA-like domain-containing protein" evidence="6">
    <location>
        <begin position="25"/>
        <end position="470"/>
    </location>
</feature>
<keyword evidence="9" id="KW-1185">Reference proteome</keyword>
<evidence type="ECO:0000256" key="6">
    <source>
        <dbReference type="SAM" id="SignalP"/>
    </source>
</evidence>
<sequence length="470" mass="47814">MSALAKPVRAIALMAVLVTGVALTGCTGDSDPKASTTSASAPSSGSSSTPSPSVVPNKDYDLDGLTRPVPQIIETKTDKGQSFGLTSIVRVGEDRVVVSGVLTPATPIKVGTDAEPGFLELAKGGDFSAVTVAKPGDATTTYLPVRDPEGRCLCSSVRPGFDGKPIPVSVVVSAPKDLTGVDLTVSPVGTFTGVKISAPAPTPQLATALGVSQGLIVDSAAREGGTVTARVRLQSFGDTERFVRGVFNPPVIGEQGTCYRSLFVLGGGSKAGIVTKKGCVAGQVPEKDKQVALELSMGDPGGEPLTFIPSDGLPIFGVPSTGTGTEGSADLVDFAFRSKTAAATVSSGEQVSIDLATSVLFALDSAELTPAADASLNAAVQALQDQSCRRLTIGGHTDSQGEAAYNLTLSQQRAEAVKQALGARLGAGWTLDAQGFGETELAVKEEGSPEAIAAAQERNRRVEVTACSPA</sequence>
<comment type="caution">
    <text evidence="8">The sequence shown here is derived from an EMBL/GenBank/DDBJ whole genome shotgun (WGS) entry which is preliminary data.</text>
</comment>
<dbReference type="GO" id="GO:0009279">
    <property type="term" value="C:cell outer membrane"/>
    <property type="evidence" value="ECO:0007669"/>
    <property type="project" value="UniProtKB-SubCell"/>
</dbReference>
<dbReference type="eggNOG" id="COG2885">
    <property type="taxonomic scope" value="Bacteria"/>
</dbReference>
<evidence type="ECO:0000313" key="8">
    <source>
        <dbReference type="EMBL" id="CCH71127.1"/>
    </source>
</evidence>
<dbReference type="InterPro" id="IPR050330">
    <property type="entry name" value="Bact_OuterMem_StrucFunc"/>
</dbReference>
<accession>N0E2M4</accession>
<evidence type="ECO:0000256" key="1">
    <source>
        <dbReference type="ARBA" id="ARBA00004442"/>
    </source>
</evidence>
<dbReference type="InterPro" id="IPR036737">
    <property type="entry name" value="OmpA-like_sf"/>
</dbReference>
<dbReference type="STRING" id="1193181.BN10_800031"/>
<feature type="compositionally biased region" description="Low complexity" evidence="5">
    <location>
        <begin position="34"/>
        <end position="52"/>
    </location>
</feature>
<evidence type="ECO:0000256" key="4">
    <source>
        <dbReference type="PROSITE-ProRule" id="PRU00473"/>
    </source>
</evidence>
<feature type="domain" description="OmpA-like" evidence="7">
    <location>
        <begin position="348"/>
        <end position="470"/>
    </location>
</feature>
<dbReference type="PANTHER" id="PTHR30329:SF21">
    <property type="entry name" value="LIPOPROTEIN YIAD-RELATED"/>
    <property type="match status" value="1"/>
</dbReference>
<name>N0E2M4_9MICO</name>
<comment type="subcellular location">
    <subcellularLocation>
        <location evidence="1">Cell outer membrane</location>
    </subcellularLocation>
</comment>
<dbReference type="PROSITE" id="PS51257">
    <property type="entry name" value="PROKAR_LIPOPROTEIN"/>
    <property type="match status" value="1"/>
</dbReference>
<evidence type="ECO:0000313" key="9">
    <source>
        <dbReference type="Proteomes" id="UP000013167"/>
    </source>
</evidence>
<dbReference type="RefSeq" id="WP_010850959.1">
    <property type="nucleotide sequence ID" value="NZ_HF570956.1"/>
</dbReference>
<evidence type="ECO:0000256" key="3">
    <source>
        <dbReference type="ARBA" id="ARBA00023237"/>
    </source>
</evidence>
<dbReference type="PROSITE" id="PS51123">
    <property type="entry name" value="OMPA_2"/>
    <property type="match status" value="1"/>
</dbReference>
<feature type="signal peptide" evidence="6">
    <location>
        <begin position="1"/>
        <end position="24"/>
    </location>
</feature>
<dbReference type="SUPFAM" id="SSF103088">
    <property type="entry name" value="OmpA-like"/>
    <property type="match status" value="1"/>
</dbReference>
<dbReference type="PRINTS" id="PR01021">
    <property type="entry name" value="OMPADOMAIN"/>
</dbReference>
<gene>
    <name evidence="8" type="ORF">BN10_800031</name>
</gene>